<feature type="transmembrane region" description="Helical" evidence="7">
    <location>
        <begin position="145"/>
        <end position="164"/>
    </location>
</feature>
<dbReference type="PANTHER" id="PTHR47371:SF3">
    <property type="entry name" value="PHOSPHOGLYCEROL TRANSFERASE I"/>
    <property type="match status" value="1"/>
</dbReference>
<dbReference type="Gene3D" id="3.40.720.10">
    <property type="entry name" value="Alkaline Phosphatase, subunit A"/>
    <property type="match status" value="1"/>
</dbReference>
<feature type="transmembrane region" description="Helical" evidence="7">
    <location>
        <begin position="12"/>
        <end position="30"/>
    </location>
</feature>
<dbReference type="InterPro" id="IPR000917">
    <property type="entry name" value="Sulfatase_N"/>
</dbReference>
<feature type="transmembrane region" description="Helical" evidence="7">
    <location>
        <begin position="367"/>
        <end position="387"/>
    </location>
</feature>
<dbReference type="InterPro" id="IPR050448">
    <property type="entry name" value="OpgB/LTA_synthase_biosynth"/>
</dbReference>
<feature type="transmembrane region" description="Helical" evidence="7">
    <location>
        <begin position="393"/>
        <end position="413"/>
    </location>
</feature>
<gene>
    <name evidence="9" type="ORF">FD34_GL001487</name>
</gene>
<evidence type="ECO:0000313" key="9">
    <source>
        <dbReference type="EMBL" id="KRM37160.1"/>
    </source>
</evidence>
<keyword evidence="4 7" id="KW-0812">Transmembrane</keyword>
<evidence type="ECO:0000256" key="6">
    <source>
        <dbReference type="ARBA" id="ARBA00023136"/>
    </source>
</evidence>
<feature type="transmembrane region" description="Helical" evidence="7">
    <location>
        <begin position="261"/>
        <end position="279"/>
    </location>
</feature>
<organism evidence="9 10">
    <name type="scientific">Limosilactobacillus pontis DSM 8475</name>
    <dbReference type="NCBI Taxonomy" id="1423794"/>
    <lineage>
        <taxon>Bacteria</taxon>
        <taxon>Bacillati</taxon>
        <taxon>Bacillota</taxon>
        <taxon>Bacilli</taxon>
        <taxon>Lactobacillales</taxon>
        <taxon>Lactobacillaceae</taxon>
        <taxon>Limosilactobacillus</taxon>
    </lineage>
</organism>
<comment type="pathway">
    <text evidence="2">Cell wall biogenesis; lipoteichoic acid biosynthesis.</text>
</comment>
<name>A0A922PVG5_9LACO</name>
<feature type="transmembrane region" description="Helical" evidence="7">
    <location>
        <begin position="121"/>
        <end position="138"/>
    </location>
</feature>
<dbReference type="PANTHER" id="PTHR47371">
    <property type="entry name" value="LIPOTEICHOIC ACID SYNTHASE"/>
    <property type="match status" value="1"/>
</dbReference>
<reference evidence="9 10" key="1">
    <citation type="journal article" date="2015" name="Genome Announc.">
        <title>Expanding the biotechnology potential of lactobacilli through comparative genomics of 213 strains and associated genera.</title>
        <authorList>
            <person name="Sun Z."/>
            <person name="Harris H.M."/>
            <person name="McCann A."/>
            <person name="Guo C."/>
            <person name="Argimon S."/>
            <person name="Zhang W."/>
            <person name="Yang X."/>
            <person name="Jeffery I.B."/>
            <person name="Cooney J.C."/>
            <person name="Kagawa T.F."/>
            <person name="Liu W."/>
            <person name="Song Y."/>
            <person name="Salvetti E."/>
            <person name="Wrobel A."/>
            <person name="Rasinkangas P."/>
            <person name="Parkhill J."/>
            <person name="Rea M.C."/>
            <person name="O'Sullivan O."/>
            <person name="Ritari J."/>
            <person name="Douillard F.P."/>
            <person name="Paul Ross R."/>
            <person name="Yang R."/>
            <person name="Briner A.E."/>
            <person name="Felis G.E."/>
            <person name="de Vos W.M."/>
            <person name="Barrangou R."/>
            <person name="Klaenhammer T.R."/>
            <person name="Caufield P.W."/>
            <person name="Cui Y."/>
            <person name="Zhang H."/>
            <person name="O'Toole P.W."/>
        </authorList>
    </citation>
    <scope>NUCLEOTIDE SEQUENCE [LARGE SCALE GENOMIC DNA]</scope>
    <source>
        <strain evidence="9 10">DSM 8475</strain>
    </source>
</reference>
<keyword evidence="3" id="KW-1003">Cell membrane</keyword>
<dbReference type="SUPFAM" id="SSF53649">
    <property type="entry name" value="Alkaline phosphatase-like"/>
    <property type="match status" value="1"/>
</dbReference>
<proteinExistence type="predicted"/>
<feature type="transmembrane region" description="Helical" evidence="7">
    <location>
        <begin position="203"/>
        <end position="223"/>
    </location>
</feature>
<dbReference type="InterPro" id="IPR017850">
    <property type="entry name" value="Alkaline_phosphatase_core_sf"/>
</dbReference>
<evidence type="ECO:0000256" key="1">
    <source>
        <dbReference type="ARBA" id="ARBA00004651"/>
    </source>
</evidence>
<dbReference type="Proteomes" id="UP000051085">
    <property type="component" value="Unassembled WGS sequence"/>
</dbReference>
<keyword evidence="6 7" id="KW-0472">Membrane</keyword>
<evidence type="ECO:0000256" key="4">
    <source>
        <dbReference type="ARBA" id="ARBA00022692"/>
    </source>
</evidence>
<feature type="transmembrane region" description="Helical" evidence="7">
    <location>
        <begin position="50"/>
        <end position="71"/>
    </location>
</feature>
<feature type="transmembrane region" description="Helical" evidence="7">
    <location>
        <begin position="299"/>
        <end position="322"/>
    </location>
</feature>
<evidence type="ECO:0000256" key="7">
    <source>
        <dbReference type="SAM" id="Phobius"/>
    </source>
</evidence>
<sequence length="975" mass="110210">MGDVFMKHVRAWWSFALLVFAWSTNTIIWSPQLTYIKYAHNNLTMVGYQLLHSGTIILYLIALLTVGAVLSRQHLHLARTIKLWLYTILVATGAVTIDWLVFNQFNYHRLYNALLPISRNAAPLATAVIIASALLPWLRTRLSNHNARTGIVITMLPLAVTTIFNRDMFGLLKGNSVTFALLILVIGSLADQLVANRQAVTKWLGVALVVNIILVAIMPNAAFQTHASMLTAGRFTTPTFLPSVIVATAFFTLLKEPLTRFATTLNQPSYFLTGLAVLLSDNIVIKRAASLTESTNSLAGQLLIILGLTILNLVIAAWLPLLMDRFQRQWQLSQRIERCFATAPDQPADQQLASIVHQLGGMIRRQWPTLLALLVAYIFADLSIYYMGNHTHFVKQSMLWLTTLLIFLTFKALQALTNRYWLSLLVTGMGNVIWIVANIQKMDLRNEPILPSELAMINDLDSLLKMIDYHLLIYSGIAIVVVIIAIIVLERWRRAQRLTWPWRLFWLVLAVGAFSSSALWNHHGSRMQTLMTGLDDQPHFIHQAVGAKQNGPTVQFLNNVDITVMTRPHGYSRAAMDRISRKYSQAAKQINATRTNQLKDQTIIFNLSESFANPNRVPGVSLKANPIPKIDHIKKQTTSGIMISSGYGGGTADMEYMTLTGFAMCNFAQTLSTPYTQLVPYLKHNPTIVQSFKYAAAIHPYSKKFYDRGTDYPKFGFKKFSYLGSKEYPIRHQKKIDRNTYMSDQTAYANTLDQLKDHPGAQFINLVTMQNHLPYNNLYNGTNRYRATVGNGTDPAQVANYAMGIHHTDEAVAQFIKEIDKINRPITLVFYGDHLPGIYRNSMKKDGLKLHETDYFIYSNPAAQRQGAKKLTRSTHYVGPNDFIAMTAEQTNSQVTPYQALLTRLYHQLPAYALSTQQNGTNSFNSAPEYVNQQGKVVSYKSFTKKQKKLWHDYQLVQYDITAGHHYLLKTNMMK</sequence>
<keyword evidence="5 7" id="KW-1133">Transmembrane helix</keyword>
<evidence type="ECO:0000313" key="10">
    <source>
        <dbReference type="Proteomes" id="UP000051085"/>
    </source>
</evidence>
<evidence type="ECO:0000256" key="3">
    <source>
        <dbReference type="ARBA" id="ARBA00022475"/>
    </source>
</evidence>
<evidence type="ECO:0000256" key="5">
    <source>
        <dbReference type="ARBA" id="ARBA00022989"/>
    </source>
</evidence>
<feature type="transmembrane region" description="Helical" evidence="7">
    <location>
        <begin position="83"/>
        <end position="101"/>
    </location>
</feature>
<feature type="transmembrane region" description="Helical" evidence="7">
    <location>
        <begin position="235"/>
        <end position="254"/>
    </location>
</feature>
<comment type="subcellular location">
    <subcellularLocation>
        <location evidence="1">Cell membrane</location>
        <topology evidence="1">Multi-pass membrane protein</topology>
    </subcellularLocation>
</comment>
<dbReference type="AlphaFoldDB" id="A0A922PVG5"/>
<accession>A0A922PVG5</accession>
<feature type="transmembrane region" description="Helical" evidence="7">
    <location>
        <begin position="420"/>
        <end position="437"/>
    </location>
</feature>
<comment type="caution">
    <text evidence="9">The sequence shown here is derived from an EMBL/GenBank/DDBJ whole genome shotgun (WGS) entry which is preliminary data.</text>
</comment>
<feature type="transmembrane region" description="Helical" evidence="7">
    <location>
        <begin position="176"/>
        <end position="196"/>
    </location>
</feature>
<dbReference type="EMBL" id="AZGO01000040">
    <property type="protein sequence ID" value="KRM37160.1"/>
    <property type="molecule type" value="Genomic_DNA"/>
</dbReference>
<protein>
    <recommendedName>
        <fullName evidence="8">Sulfatase N-terminal domain-containing protein</fullName>
    </recommendedName>
</protein>
<feature type="transmembrane region" description="Helical" evidence="7">
    <location>
        <begin position="501"/>
        <end position="520"/>
    </location>
</feature>
<dbReference type="CDD" id="cd16015">
    <property type="entry name" value="LTA_synthase"/>
    <property type="match status" value="1"/>
</dbReference>
<evidence type="ECO:0000259" key="8">
    <source>
        <dbReference type="Pfam" id="PF00884"/>
    </source>
</evidence>
<feature type="transmembrane region" description="Helical" evidence="7">
    <location>
        <begin position="469"/>
        <end position="489"/>
    </location>
</feature>
<dbReference type="Pfam" id="PF00884">
    <property type="entry name" value="Sulfatase"/>
    <property type="match status" value="1"/>
</dbReference>
<evidence type="ECO:0000256" key="2">
    <source>
        <dbReference type="ARBA" id="ARBA00004936"/>
    </source>
</evidence>
<feature type="domain" description="Sulfatase N-terminal" evidence="8">
    <location>
        <begin position="601"/>
        <end position="886"/>
    </location>
</feature>
<dbReference type="GO" id="GO:0005886">
    <property type="term" value="C:plasma membrane"/>
    <property type="evidence" value="ECO:0007669"/>
    <property type="project" value="UniProtKB-SubCell"/>
</dbReference>